<evidence type="ECO:0008006" key="3">
    <source>
        <dbReference type="Google" id="ProtNLM"/>
    </source>
</evidence>
<dbReference type="HOGENOM" id="CLU_094197_0_0_9"/>
<dbReference type="PATRIC" id="fig|1126211.3.peg.2411"/>
<protein>
    <recommendedName>
        <fullName evidence="3">Lipoprotein</fullName>
    </recommendedName>
</protein>
<evidence type="ECO:0000313" key="2">
    <source>
        <dbReference type="Proteomes" id="UP000002878"/>
    </source>
</evidence>
<sequence>MNKAKRGRGMHKFKMAVITAMAVLLLSGCLYPEAEKTENKVSYKHQLQQVQAAVDEFKKANGGLLPIQTKDMKTPLYQKYPIDFKRLAPRYIEEPPASAYESGGMYQYVLVDVENKPTVKLVDLQMAEAIRDMKLRVKMYQEKHTYPPYEDAVSKGLFTLNKKKLGMKDSPSVKSPVSGTSLPLLIGADGEIYADYRVDLARCLKENKKKIKPGAEIQDILWKETPFVPAFSVTYTVNEKQEPVFLESQTKQE</sequence>
<dbReference type="EMBL" id="CP003332">
    <property type="protein sequence ID" value="AFJ62460.1"/>
    <property type="molecule type" value="Genomic_DNA"/>
</dbReference>
<evidence type="ECO:0000313" key="1">
    <source>
        <dbReference type="EMBL" id="AFJ62460.1"/>
    </source>
</evidence>
<proteinExistence type="predicted"/>
<dbReference type="Proteomes" id="UP000002878">
    <property type="component" value="Chromosome"/>
</dbReference>
<reference evidence="1 2" key="1">
    <citation type="journal article" date="2012" name="J. Biotechnol.">
        <title>Genome sequence of the plant growth promoting strain Bacillus amyloliquefaciens subsp. plantarum B9601-Y2 and expression of mersacidin and other secondary metabolites.</title>
        <authorList>
            <person name="He P."/>
            <person name="Hao K."/>
            <person name="Blom J."/>
            <person name="Ruckert C."/>
            <person name="Vater J."/>
            <person name="Mao Z."/>
            <person name="Wu Y."/>
            <person name="Hou M."/>
            <person name="He P."/>
            <person name="He Y."/>
            <person name="Borriss R."/>
        </authorList>
    </citation>
    <scope>NUCLEOTIDE SEQUENCE [LARGE SCALE GENOMIC DNA]</scope>
    <source>
        <strain evidence="1">Y2</strain>
    </source>
</reference>
<dbReference type="KEGG" id="bqy:MUS_2532"/>
<dbReference type="AlphaFoldDB" id="I2C736"/>
<accession>I2C736</accession>
<organism evidence="1 2">
    <name type="scientific">Bacillus amyloliquefaciens (strain Y2)</name>
    <name type="common">Bacillus amyloliquefaciens subsp. plantarum (strain B9601-Y2)</name>
    <dbReference type="NCBI Taxonomy" id="1155777"/>
    <lineage>
        <taxon>Bacteria</taxon>
        <taxon>Bacillati</taxon>
        <taxon>Bacillota</taxon>
        <taxon>Bacilli</taxon>
        <taxon>Bacillales</taxon>
        <taxon>Bacillaceae</taxon>
        <taxon>Bacillus</taxon>
        <taxon>Bacillus amyloliquefaciens group</taxon>
    </lineage>
</organism>
<gene>
    <name evidence="1" type="ORF">MUS_2532</name>
</gene>
<dbReference type="PROSITE" id="PS51257">
    <property type="entry name" value="PROKAR_LIPOPROTEIN"/>
    <property type="match status" value="1"/>
</dbReference>
<name>I2C736_BACAY</name>